<keyword evidence="2" id="KW-1185">Reference proteome</keyword>
<dbReference type="EMBL" id="JAUSUR010000008">
    <property type="protein sequence ID" value="MDQ0362985.1"/>
    <property type="molecule type" value="Genomic_DNA"/>
</dbReference>
<gene>
    <name evidence="1" type="ORF">J2S15_003746</name>
</gene>
<name>A0ABU0E837_9FIRM</name>
<protein>
    <submittedName>
        <fullName evidence="1">Uncharacterized protein</fullName>
    </submittedName>
</protein>
<accession>A0ABU0E837</accession>
<dbReference type="Proteomes" id="UP001230220">
    <property type="component" value="Unassembled WGS sequence"/>
</dbReference>
<evidence type="ECO:0000313" key="1">
    <source>
        <dbReference type="EMBL" id="MDQ0362985.1"/>
    </source>
</evidence>
<dbReference type="RefSeq" id="WP_307411357.1">
    <property type="nucleotide sequence ID" value="NZ_JAUSUR010000008.1"/>
</dbReference>
<evidence type="ECO:0000313" key="2">
    <source>
        <dbReference type="Proteomes" id="UP001230220"/>
    </source>
</evidence>
<reference evidence="1 2" key="1">
    <citation type="submission" date="2023-07" db="EMBL/GenBank/DDBJ databases">
        <title>Genomic Encyclopedia of Type Strains, Phase IV (KMG-IV): sequencing the most valuable type-strain genomes for metagenomic binning, comparative biology and taxonomic classification.</title>
        <authorList>
            <person name="Goeker M."/>
        </authorList>
    </citation>
    <scope>NUCLEOTIDE SEQUENCE [LARGE SCALE GENOMIC DNA]</scope>
    <source>
        <strain evidence="1 2">DSM 16784</strain>
    </source>
</reference>
<proteinExistence type="predicted"/>
<comment type="caution">
    <text evidence="1">The sequence shown here is derived from an EMBL/GenBank/DDBJ whole genome shotgun (WGS) entry which is preliminary data.</text>
</comment>
<organism evidence="1 2">
    <name type="scientific">Breznakia pachnodae</name>
    <dbReference type="NCBI Taxonomy" id="265178"/>
    <lineage>
        <taxon>Bacteria</taxon>
        <taxon>Bacillati</taxon>
        <taxon>Bacillota</taxon>
        <taxon>Erysipelotrichia</taxon>
        <taxon>Erysipelotrichales</taxon>
        <taxon>Erysipelotrichaceae</taxon>
        <taxon>Breznakia</taxon>
    </lineage>
</organism>
<sequence length="107" mass="12795">MIRYVSQIFEEEPKQWGLRGDPFLWRYLKDKYLNTVIPYSPEKLEQDIIEEIKVLTNENPKSDKHYHVKQFATKHVGMSTGFISGRFWLERGIPLLKERLKELNTNV</sequence>